<reference evidence="1 2" key="1">
    <citation type="submission" date="2023-01" db="EMBL/GenBank/DDBJ databases">
        <title>Minimal conservation of predation-associated metabolite biosynthetic gene clusters underscores biosynthetic potential of Myxococcota including descriptions for ten novel species: Archangium lansinium sp. nov., Myxococcus landrumus sp. nov., Nannocystis bai.</title>
        <authorList>
            <person name="Ahearne A."/>
            <person name="Stevens C."/>
            <person name="Dowd S."/>
        </authorList>
    </citation>
    <scope>NUCLEOTIDE SEQUENCE [LARGE SCALE GENOMIC DNA]</scope>
    <source>
        <strain evidence="1 2">WIWO2</strain>
    </source>
</reference>
<organism evidence="1 2">
    <name type="scientific">Sorangium atrum</name>
    <dbReference type="NCBI Taxonomy" id="2995308"/>
    <lineage>
        <taxon>Bacteria</taxon>
        <taxon>Pseudomonadati</taxon>
        <taxon>Myxococcota</taxon>
        <taxon>Polyangia</taxon>
        <taxon>Polyangiales</taxon>
        <taxon>Polyangiaceae</taxon>
        <taxon>Sorangium</taxon>
    </lineage>
</organism>
<protein>
    <submittedName>
        <fullName evidence="1">Uncharacterized protein</fullName>
    </submittedName>
</protein>
<sequence>MDELPPAQQAQKYLVESSFEPRRCSLWKVDPDALSVSFVLDLPSRGDTCFASALDAGEHEMTVYNYTSPLDGGDLDWFRAQGGPTIIYRTTLTLP</sequence>
<gene>
    <name evidence="1" type="ORF">POL72_00665</name>
</gene>
<dbReference type="RefSeq" id="WP_272092939.1">
    <property type="nucleotide sequence ID" value="NZ_JAQNDK010000001.1"/>
</dbReference>
<evidence type="ECO:0000313" key="2">
    <source>
        <dbReference type="Proteomes" id="UP001217485"/>
    </source>
</evidence>
<dbReference type="EMBL" id="JAQNDK010000001">
    <property type="protein sequence ID" value="MDC0676232.1"/>
    <property type="molecule type" value="Genomic_DNA"/>
</dbReference>
<comment type="caution">
    <text evidence="1">The sequence shown here is derived from an EMBL/GenBank/DDBJ whole genome shotgun (WGS) entry which is preliminary data.</text>
</comment>
<accession>A0ABT5BQ07</accession>
<keyword evidence="2" id="KW-1185">Reference proteome</keyword>
<proteinExistence type="predicted"/>
<evidence type="ECO:0000313" key="1">
    <source>
        <dbReference type="EMBL" id="MDC0676232.1"/>
    </source>
</evidence>
<name>A0ABT5BQ07_9BACT</name>
<dbReference type="Proteomes" id="UP001217485">
    <property type="component" value="Unassembled WGS sequence"/>
</dbReference>